<dbReference type="Proteomes" id="UP000008064">
    <property type="component" value="Unassembled WGS sequence"/>
</dbReference>
<sequence length="543" mass="60300">MDMEEEPLELGPNTEFLQALHLSPDIHDKDVRGILMPMILSAIYDDNPVLSLDKIWIAVEDNDGHTYLDPLDVLGHLIACPRQGADDFMYFLGAHFSPKEVILAMQEYVERMKIGFHEDNAEENQLAPAAQLANVALVYNVSIFRLVLKKKSPYETIFPLLSELTSVVNLVGGRAAKVDGRNLIREISNLASSTHRWVVRSSNKHPEDIQNTNDLLGKLIDTSIQSCASCIQSSLAARSFEAHFPRLVVTSYVSPDWNNGQAVIFSAMKILVILGIEPEIIWNPPTISNLVYLAHSPHPLADPLQLLNKILPVLISSLQMNVALDECLYLLLDCLTRMSAAVDLPDEVVIPLCDTLPALASGHPDAFIRHITFRLLSLVLALSSPPLRLQILRELTSELSPPQMRASAIGLVKEAMMEALGSPAAKGANIFASPLLLQAFGPILFRTSPPYFFSSIHSLDDIRESLEPARLVECLSLYYVLLQRDTENKTGVRDRDQISSVKSSLLKPLSLFLEQNERTVVQLIALRVSLDRVDDALEKIEKS</sequence>
<protein>
    <submittedName>
        <fullName evidence="1">Uncharacterized protein</fullName>
    </submittedName>
</protein>
<dbReference type="OrthoDB" id="5396786at2759"/>
<dbReference type="InterPro" id="IPR016024">
    <property type="entry name" value="ARM-type_fold"/>
</dbReference>
<name>F8NGL2_SERL9</name>
<dbReference type="KEGG" id="sla:SERLADRAFT_456411"/>
<dbReference type="AlphaFoldDB" id="F8NGL2"/>
<dbReference type="RefSeq" id="XP_007313336.1">
    <property type="nucleotide sequence ID" value="XM_007313274.1"/>
</dbReference>
<reference evidence="1" key="1">
    <citation type="submission" date="2011-04" db="EMBL/GenBank/DDBJ databases">
        <title>Evolution of plant cell wall degrading machinery underlies the functional diversity of forest fungi.</title>
        <authorList>
            <consortium name="US DOE Joint Genome Institute (JGI-PGF)"/>
            <person name="Eastwood D.C."/>
            <person name="Floudas D."/>
            <person name="Binder M."/>
            <person name="Majcherczyk A."/>
            <person name="Schneider P."/>
            <person name="Aerts A."/>
            <person name="Asiegbu F.O."/>
            <person name="Baker S.E."/>
            <person name="Barry K."/>
            <person name="Bendiksby M."/>
            <person name="Blumentritt M."/>
            <person name="Coutinho P.M."/>
            <person name="Cullen D."/>
            <person name="Cullen D."/>
            <person name="Gathman A."/>
            <person name="Goodell B."/>
            <person name="Henrissat B."/>
            <person name="Ihrmark K."/>
            <person name="Kauserud H."/>
            <person name="Kohler A."/>
            <person name="LaButti K."/>
            <person name="Lapidus A."/>
            <person name="Lavin J.L."/>
            <person name="Lee Y.-H."/>
            <person name="Lindquist E."/>
            <person name="Lilly W."/>
            <person name="Lucas S."/>
            <person name="Morin E."/>
            <person name="Murat C."/>
            <person name="Oguiza J.A."/>
            <person name="Park J."/>
            <person name="Pisabarro A.G."/>
            <person name="Riley R."/>
            <person name="Rosling A."/>
            <person name="Salamov A."/>
            <person name="Schmidt O."/>
            <person name="Schmutz J."/>
            <person name="Skrede I."/>
            <person name="Stenlid J."/>
            <person name="Wiebenga A."/>
            <person name="Xie X."/>
            <person name="Kues U."/>
            <person name="Hibbett D.S."/>
            <person name="Hoffmeister D."/>
            <person name="Hogberg N."/>
            <person name="Martin F."/>
            <person name="Grigoriev I.V."/>
            <person name="Watkinson S.C."/>
        </authorList>
    </citation>
    <scope>NUCLEOTIDE SEQUENCE</scope>
    <source>
        <strain evidence="1">S7.9</strain>
    </source>
</reference>
<proteinExistence type="predicted"/>
<gene>
    <name evidence="1" type="ORF">SERLADRAFT_456411</name>
</gene>
<dbReference type="Pfam" id="PF08568">
    <property type="entry name" value="Kinetochor_Ybp2"/>
    <property type="match status" value="1"/>
</dbReference>
<dbReference type="HOGENOM" id="CLU_486667_0_0_1"/>
<dbReference type="SUPFAM" id="SSF48371">
    <property type="entry name" value="ARM repeat"/>
    <property type="match status" value="1"/>
</dbReference>
<evidence type="ECO:0000313" key="1">
    <source>
        <dbReference type="EMBL" id="EGO29094.1"/>
    </source>
</evidence>
<dbReference type="EMBL" id="GL945429">
    <property type="protein sequence ID" value="EGO29094.1"/>
    <property type="molecule type" value="Genomic_DNA"/>
</dbReference>
<dbReference type="GeneID" id="18817323"/>
<organism>
    <name type="scientific">Serpula lacrymans var. lacrymans (strain S7.9)</name>
    <name type="common">Dry rot fungus</name>
    <dbReference type="NCBI Taxonomy" id="578457"/>
    <lineage>
        <taxon>Eukaryota</taxon>
        <taxon>Fungi</taxon>
        <taxon>Dikarya</taxon>
        <taxon>Basidiomycota</taxon>
        <taxon>Agaricomycotina</taxon>
        <taxon>Agaricomycetes</taxon>
        <taxon>Agaricomycetidae</taxon>
        <taxon>Boletales</taxon>
        <taxon>Coniophorineae</taxon>
        <taxon>Serpulaceae</taxon>
        <taxon>Serpula</taxon>
    </lineage>
</organism>
<dbReference type="InterPro" id="IPR013877">
    <property type="entry name" value="YAP-bd/ALF4/Glomulin"/>
</dbReference>
<accession>F8NGL2</accession>